<accession>A0A1E3GQH5</accession>
<keyword evidence="3" id="KW-1185">Reference proteome</keyword>
<dbReference type="Proteomes" id="UP000094379">
    <property type="component" value="Unassembled WGS sequence"/>
</dbReference>
<feature type="signal peptide" evidence="1">
    <location>
        <begin position="1"/>
        <end position="24"/>
    </location>
</feature>
<gene>
    <name evidence="2" type="ORF">A9E74_01951</name>
</gene>
<evidence type="ECO:0000256" key="1">
    <source>
        <dbReference type="SAM" id="SignalP"/>
    </source>
</evidence>
<comment type="caution">
    <text evidence="2">The sequence shown here is derived from an EMBL/GenBank/DDBJ whole genome shotgun (WGS) entry which is preliminary data.</text>
</comment>
<protein>
    <submittedName>
        <fullName evidence="2">Uncharacterized protein</fullName>
    </submittedName>
</protein>
<dbReference type="PATRIC" id="fig|291169.3.peg.1960"/>
<proteinExistence type="predicted"/>
<organism evidence="2 3">
    <name type="scientific">Methylophaga muralis</name>
    <dbReference type="NCBI Taxonomy" id="291169"/>
    <lineage>
        <taxon>Bacteria</taxon>
        <taxon>Pseudomonadati</taxon>
        <taxon>Pseudomonadota</taxon>
        <taxon>Gammaproteobacteria</taxon>
        <taxon>Thiotrichales</taxon>
        <taxon>Piscirickettsiaceae</taxon>
        <taxon>Methylophaga</taxon>
    </lineage>
</organism>
<dbReference type="AlphaFoldDB" id="A0A1E3GQH5"/>
<sequence>MQLRHTKHLLWLFAAAFLLMQSMAVWHDAEHAFHEHIALCDQLNVVSHTPSIDANHQLSIGVWQQRFQLDATVYPPARFENTYLSFAIRAPPVIS</sequence>
<reference evidence="2 3" key="1">
    <citation type="submission" date="2016-07" db="EMBL/GenBank/DDBJ databases">
        <title>Draft Genome Sequence of Methylophaga muralis Bur 1.</title>
        <authorList>
            <person name="Vasilenko O.V."/>
            <person name="Doronina N.V."/>
            <person name="Shmareva M.N."/>
            <person name="Tarlachkov S.V."/>
            <person name="Mustakhimov I."/>
            <person name="Trotsenko Y.A."/>
        </authorList>
    </citation>
    <scope>NUCLEOTIDE SEQUENCE [LARGE SCALE GENOMIC DNA]</scope>
    <source>
        <strain evidence="2 3">Bur 1</strain>
    </source>
</reference>
<dbReference type="EMBL" id="MCRI01000022">
    <property type="protein sequence ID" value="ODN66303.1"/>
    <property type="molecule type" value="Genomic_DNA"/>
</dbReference>
<name>A0A1E3GQH5_9GAMM</name>
<evidence type="ECO:0000313" key="2">
    <source>
        <dbReference type="EMBL" id="ODN66303.1"/>
    </source>
</evidence>
<dbReference type="RefSeq" id="WP_069296377.1">
    <property type="nucleotide sequence ID" value="NZ_MCRI01000022.1"/>
</dbReference>
<feature type="chain" id="PRO_5009128543" evidence="1">
    <location>
        <begin position="25"/>
        <end position="95"/>
    </location>
</feature>
<keyword evidence="1" id="KW-0732">Signal</keyword>
<dbReference type="STRING" id="291169.A9E74_01951"/>
<evidence type="ECO:0000313" key="3">
    <source>
        <dbReference type="Proteomes" id="UP000094379"/>
    </source>
</evidence>